<evidence type="ECO:0000256" key="1">
    <source>
        <dbReference type="SAM" id="Phobius"/>
    </source>
</evidence>
<gene>
    <name evidence="2" type="ORF">BDV35DRAFT_42514</name>
</gene>
<keyword evidence="1" id="KW-0812">Transmembrane</keyword>
<keyword evidence="1" id="KW-0472">Membrane</keyword>
<organism evidence="2">
    <name type="scientific">Aspergillus flavus</name>
    <dbReference type="NCBI Taxonomy" id="5059"/>
    <lineage>
        <taxon>Eukaryota</taxon>
        <taxon>Fungi</taxon>
        <taxon>Dikarya</taxon>
        <taxon>Ascomycota</taxon>
        <taxon>Pezizomycotina</taxon>
        <taxon>Eurotiomycetes</taxon>
        <taxon>Eurotiomycetidae</taxon>
        <taxon>Eurotiales</taxon>
        <taxon>Aspergillaceae</taxon>
        <taxon>Aspergillus</taxon>
        <taxon>Aspergillus subgen. Circumdati</taxon>
    </lineage>
</organism>
<accession>A0A5N6GLU0</accession>
<protein>
    <submittedName>
        <fullName evidence="2">Uncharacterized protein</fullName>
    </submittedName>
</protein>
<dbReference type="AlphaFoldDB" id="A0A5N6GLU0"/>
<dbReference type="Proteomes" id="UP000325434">
    <property type="component" value="Unassembled WGS sequence"/>
</dbReference>
<proteinExistence type="predicted"/>
<sequence>MFESTNPCSCKGRISALYFYFMIASIVVTVLTSCGISGSFEVILSECRQSEAKLPWIGVLFVRLGARVSPKLI</sequence>
<evidence type="ECO:0000313" key="2">
    <source>
        <dbReference type="EMBL" id="KAB8242060.1"/>
    </source>
</evidence>
<reference evidence="2" key="1">
    <citation type="submission" date="2019-04" db="EMBL/GenBank/DDBJ databases">
        <title>Friends and foes A comparative genomics study of 23 Aspergillus species from section Flavi.</title>
        <authorList>
            <consortium name="DOE Joint Genome Institute"/>
            <person name="Kjaerbolling I."/>
            <person name="Vesth T."/>
            <person name="Frisvad J.C."/>
            <person name="Nybo J.L."/>
            <person name="Theobald S."/>
            <person name="Kildgaard S."/>
            <person name="Isbrandt T."/>
            <person name="Kuo A."/>
            <person name="Sato A."/>
            <person name="Lyhne E.K."/>
            <person name="Kogle M.E."/>
            <person name="Wiebenga A."/>
            <person name="Kun R.S."/>
            <person name="Lubbers R.J."/>
            <person name="Makela M.R."/>
            <person name="Barry K."/>
            <person name="Chovatia M."/>
            <person name="Clum A."/>
            <person name="Daum C."/>
            <person name="Haridas S."/>
            <person name="He G."/>
            <person name="LaButti K."/>
            <person name="Lipzen A."/>
            <person name="Mondo S."/>
            <person name="Riley R."/>
            <person name="Salamov A."/>
            <person name="Simmons B.A."/>
            <person name="Magnuson J.K."/>
            <person name="Henrissat B."/>
            <person name="Mortensen U.H."/>
            <person name="Larsen T.O."/>
            <person name="Devries R.P."/>
            <person name="Grigoriev I.V."/>
            <person name="Machida M."/>
            <person name="Baker S.E."/>
            <person name="Andersen M.R."/>
        </authorList>
    </citation>
    <scope>NUCLEOTIDE SEQUENCE [LARGE SCALE GENOMIC DNA]</scope>
    <source>
        <strain evidence="2">CBS 121.62</strain>
    </source>
</reference>
<keyword evidence="1" id="KW-1133">Transmembrane helix</keyword>
<feature type="transmembrane region" description="Helical" evidence="1">
    <location>
        <begin position="20"/>
        <end position="44"/>
    </location>
</feature>
<dbReference type="EMBL" id="ML734673">
    <property type="protein sequence ID" value="KAB8242060.1"/>
    <property type="molecule type" value="Genomic_DNA"/>
</dbReference>
<name>A0A5N6GLU0_ASPFL</name>